<dbReference type="InterPro" id="IPR006935">
    <property type="entry name" value="Helicase/UvrB_N"/>
</dbReference>
<dbReference type="InterPro" id="IPR014001">
    <property type="entry name" value="Helicase_ATP-bd"/>
</dbReference>
<dbReference type="GO" id="GO:0005829">
    <property type="term" value="C:cytosol"/>
    <property type="evidence" value="ECO:0007669"/>
    <property type="project" value="TreeGrafter"/>
</dbReference>
<dbReference type="GO" id="GO:0005524">
    <property type="term" value="F:ATP binding"/>
    <property type="evidence" value="ECO:0007669"/>
    <property type="project" value="InterPro"/>
</dbReference>
<dbReference type="PANTHER" id="PTHR47396">
    <property type="entry name" value="TYPE I RESTRICTION ENZYME ECOKI R PROTEIN"/>
    <property type="match status" value="1"/>
</dbReference>
<dbReference type="GO" id="GO:0003677">
    <property type="term" value="F:DNA binding"/>
    <property type="evidence" value="ECO:0007669"/>
    <property type="project" value="InterPro"/>
</dbReference>
<dbReference type="Gene3D" id="3.40.50.300">
    <property type="entry name" value="P-loop containing nucleotide triphosphate hydrolases"/>
    <property type="match status" value="1"/>
</dbReference>
<dbReference type="SMART" id="SM00487">
    <property type="entry name" value="DEXDc"/>
    <property type="match status" value="1"/>
</dbReference>
<dbReference type="HOGENOM" id="CLU_677667_0_0_3"/>
<dbReference type="Pfam" id="PF04851">
    <property type="entry name" value="ResIII"/>
    <property type="match status" value="1"/>
</dbReference>
<evidence type="ECO:0000259" key="1">
    <source>
        <dbReference type="PROSITE" id="PS51192"/>
    </source>
</evidence>
<reference evidence="2 3" key="1">
    <citation type="journal article" date="2014" name="Appl. Environ. Microbiol.">
        <title>Elucidation of insertion elements encoded on plasmids and in vitro construction of shuttle vectors from the toxic cyanobacterium Planktothrix.</title>
        <authorList>
            <person name="Christiansen G."/>
            <person name="Goesmann A."/>
            <person name="Kurmayer R."/>
        </authorList>
    </citation>
    <scope>NUCLEOTIDE SEQUENCE [LARGE SCALE GENOMIC DNA]</scope>
    <source>
        <strain evidence="2 3">NIVA-CYA 126/8</strain>
    </source>
</reference>
<dbReference type="CDD" id="cd18032">
    <property type="entry name" value="DEXHc_RE_I_III_res"/>
    <property type="match status" value="1"/>
</dbReference>
<dbReference type="eggNOG" id="COG1061">
    <property type="taxonomic scope" value="Bacteria"/>
</dbReference>
<dbReference type="Gene3D" id="3.40.960.10">
    <property type="entry name" value="VSR Endonuclease"/>
    <property type="match status" value="1"/>
</dbReference>
<keyword evidence="2" id="KW-0378">Hydrolase</keyword>
<dbReference type="SUPFAM" id="SSF52540">
    <property type="entry name" value="P-loop containing nucleoside triphosphate hydrolases"/>
    <property type="match status" value="1"/>
</dbReference>
<dbReference type="InterPro" id="IPR027417">
    <property type="entry name" value="P-loop_NTPase"/>
</dbReference>
<accession>A0A073CND5</accession>
<evidence type="ECO:0000313" key="2">
    <source>
        <dbReference type="EMBL" id="KEI69263.1"/>
    </source>
</evidence>
<dbReference type="PROSITE" id="PS51192">
    <property type="entry name" value="HELICASE_ATP_BIND_1"/>
    <property type="match status" value="1"/>
</dbReference>
<dbReference type="Proteomes" id="UP000027395">
    <property type="component" value="Chromosome"/>
</dbReference>
<evidence type="ECO:0000313" key="3">
    <source>
        <dbReference type="Proteomes" id="UP000027395"/>
    </source>
</evidence>
<name>A0A073CND5_PLAA1</name>
<dbReference type="GO" id="GO:0016787">
    <property type="term" value="F:hydrolase activity"/>
    <property type="evidence" value="ECO:0007669"/>
    <property type="project" value="UniProtKB-KW"/>
</dbReference>
<dbReference type="InterPro" id="IPR050742">
    <property type="entry name" value="Helicase_Restrict-Modif_Enz"/>
</dbReference>
<organism evidence="2 3">
    <name type="scientific">Planktothrix agardhii (strain NIVA-CYA 126/8)</name>
    <dbReference type="NCBI Taxonomy" id="388467"/>
    <lineage>
        <taxon>Bacteria</taxon>
        <taxon>Bacillati</taxon>
        <taxon>Cyanobacteriota</taxon>
        <taxon>Cyanophyceae</taxon>
        <taxon>Oscillatoriophycideae</taxon>
        <taxon>Oscillatoriales</taxon>
        <taxon>Microcoleaceae</taxon>
        <taxon>Planktothrix</taxon>
    </lineage>
</organism>
<feature type="domain" description="Helicase ATP-binding" evidence="1">
    <location>
        <begin position="163"/>
        <end position="314"/>
    </location>
</feature>
<proteinExistence type="predicted"/>
<dbReference type="EC" id="3.6.1.-" evidence="2"/>
<protein>
    <submittedName>
        <fullName evidence="2">Type III restriction protein res subunit</fullName>
        <ecNumber evidence="2">3.6.1.-</ecNumber>
    </submittedName>
</protein>
<dbReference type="PATRIC" id="fig|388467.6.peg.4576"/>
<dbReference type="AlphaFoldDB" id="A0A073CND5"/>
<gene>
    <name evidence="2" type="ORF">A19Y_4635</name>
</gene>
<sequence>MKLPSMPELTKDGYYAEFGSRITQESERLFVDEFLWTLLGTKIGYIIPQRTFIDSTGKNRRIDFSYVEGSSKLAIEVNGETYHAEGIVPNEVFDDNLFRQNEILQDGYKLIRFSYSMLQSLQWRPVVMQSLRNFFSNYAPNLLGEELVEPNPLQINALKALEFYRSKGWKKGVVILPTGTGKTILSALDARIFGGKVLFIVHRLDILKQSISAYKKVWNQATIGILTGESRENELNCDILFASKDTLRQTTELTKYRHDEFDYIVIDEVHHGQTPSYREIFSYFKPRFMLGMTATPDRSSKSYLTPSQLEEIEQWLIPLERRNISELERHLIEEKDWLITCCLFAPYGPKENPVEAIWLQVKNFIRRFYYRCRNFSIAKKLFQLFFKFNLFNPPNLEKYDAFVQMI</sequence>
<dbReference type="EMBL" id="CM002803">
    <property type="protein sequence ID" value="KEI69263.1"/>
    <property type="molecule type" value="Genomic_DNA"/>
</dbReference>
<dbReference type="eggNOG" id="COG3335">
    <property type="taxonomic scope" value="Bacteria"/>
</dbReference>
<dbReference type="STRING" id="388467.A19Y_4635"/>
<dbReference type="PANTHER" id="PTHR47396:SF1">
    <property type="entry name" value="ATP-DEPENDENT HELICASE IRC3-RELATED"/>
    <property type="match status" value="1"/>
</dbReference>
<keyword evidence="3" id="KW-1185">Reference proteome</keyword>